<dbReference type="EMBL" id="FOIQ01000003">
    <property type="protein sequence ID" value="SEW08000.1"/>
    <property type="molecule type" value="Genomic_DNA"/>
</dbReference>
<dbReference type="Proteomes" id="UP000199373">
    <property type="component" value="Unassembled WGS sequence"/>
</dbReference>
<evidence type="ECO:0000256" key="4">
    <source>
        <dbReference type="ARBA" id="ARBA00022833"/>
    </source>
</evidence>
<dbReference type="Pfam" id="PF00383">
    <property type="entry name" value="dCMP_cyt_deam_1"/>
    <property type="match status" value="1"/>
</dbReference>
<dbReference type="InterPro" id="IPR002125">
    <property type="entry name" value="CMP_dCMP_dom"/>
</dbReference>
<dbReference type="SUPFAM" id="SSF53927">
    <property type="entry name" value="Cytidine deaminase-like"/>
    <property type="match status" value="1"/>
</dbReference>
<evidence type="ECO:0000259" key="5">
    <source>
        <dbReference type="PROSITE" id="PS51747"/>
    </source>
</evidence>
<dbReference type="RefSeq" id="WP_091915688.1">
    <property type="nucleotide sequence ID" value="NZ_FOIQ01000003.1"/>
</dbReference>
<gene>
    <name evidence="6" type="ORF">SAMN04487850_1521</name>
</gene>
<dbReference type="PROSITE" id="PS00903">
    <property type="entry name" value="CYT_DCMP_DEAMINASES_1"/>
    <property type="match status" value="1"/>
</dbReference>
<dbReference type="CDD" id="cd01285">
    <property type="entry name" value="nucleoside_deaminase"/>
    <property type="match status" value="1"/>
</dbReference>
<keyword evidence="4" id="KW-0862">Zinc</keyword>
<dbReference type="GO" id="GO:0008270">
    <property type="term" value="F:zinc ion binding"/>
    <property type="evidence" value="ECO:0007669"/>
    <property type="project" value="InterPro"/>
</dbReference>
<dbReference type="PROSITE" id="PS51747">
    <property type="entry name" value="CYT_DCMP_DEAMINASES_2"/>
    <property type="match status" value="1"/>
</dbReference>
<dbReference type="GO" id="GO:0047974">
    <property type="term" value="F:guanosine deaminase activity"/>
    <property type="evidence" value="ECO:0007669"/>
    <property type="project" value="TreeGrafter"/>
</dbReference>
<keyword evidence="2" id="KW-0479">Metal-binding</keyword>
<dbReference type="PANTHER" id="PTHR11079:SF161">
    <property type="entry name" value="CMP_DCMP-TYPE DEAMINASE DOMAIN-CONTAINING PROTEIN"/>
    <property type="match status" value="1"/>
</dbReference>
<dbReference type="FunFam" id="3.40.140.10:FF:000011">
    <property type="entry name" value="tRNA-specific adenosine deaminase"/>
    <property type="match status" value="1"/>
</dbReference>
<dbReference type="InterPro" id="IPR016193">
    <property type="entry name" value="Cytidine_deaminase-like"/>
</dbReference>
<evidence type="ECO:0000256" key="1">
    <source>
        <dbReference type="ARBA" id="ARBA00006576"/>
    </source>
</evidence>
<organism evidence="6 7">
    <name type="scientific">Prevotella aff. ruminicola Tc2-24</name>
    <dbReference type="NCBI Taxonomy" id="81582"/>
    <lineage>
        <taxon>Bacteria</taxon>
        <taxon>Pseudomonadati</taxon>
        <taxon>Bacteroidota</taxon>
        <taxon>Bacteroidia</taxon>
        <taxon>Bacteroidales</taxon>
        <taxon>Prevotellaceae</taxon>
        <taxon>Prevotella</taxon>
    </lineage>
</organism>
<feature type="domain" description="CMP/dCMP-type deaminase" evidence="5">
    <location>
        <begin position="6"/>
        <end position="136"/>
    </location>
</feature>
<proteinExistence type="inferred from homology"/>
<keyword evidence="3" id="KW-0378">Hydrolase</keyword>
<evidence type="ECO:0000256" key="2">
    <source>
        <dbReference type="ARBA" id="ARBA00022723"/>
    </source>
</evidence>
<name>A0A1I0P0Z7_9BACT</name>
<dbReference type="AlphaFoldDB" id="A0A1I0P0Z7"/>
<comment type="similarity">
    <text evidence="1">Belongs to the cytidine and deoxycytidylate deaminase family.</text>
</comment>
<accession>A0A1I0P0Z7</accession>
<keyword evidence="7" id="KW-1185">Reference proteome</keyword>
<sequence>MKQITDKDKHFMREAIRLADESVLRGGGPFGAVIVKDGEIIAGSSNSVTIDQDPTAHAEVNTIREACRKLGTFDLTGCTIYTSCEPCPMCLGAIYWARISRIFYGNTRKDARDIDFADDFIYEELDKPLAKRTVPIIPLLRDEALRTFRLWQEKDDKTEY</sequence>
<evidence type="ECO:0000256" key="3">
    <source>
        <dbReference type="ARBA" id="ARBA00022801"/>
    </source>
</evidence>
<dbReference type="GO" id="GO:0006152">
    <property type="term" value="P:purine nucleoside catabolic process"/>
    <property type="evidence" value="ECO:0007669"/>
    <property type="project" value="TreeGrafter"/>
</dbReference>
<dbReference type="InterPro" id="IPR016192">
    <property type="entry name" value="APOBEC/CMP_deaminase_Zn-bd"/>
</dbReference>
<reference evidence="6 7" key="1">
    <citation type="submission" date="2016-10" db="EMBL/GenBank/DDBJ databases">
        <authorList>
            <person name="de Groot N.N."/>
        </authorList>
    </citation>
    <scope>NUCLEOTIDE SEQUENCE [LARGE SCALE GENOMIC DNA]</scope>
    <source>
        <strain evidence="6 7">TC2-24</strain>
    </source>
</reference>
<evidence type="ECO:0000313" key="6">
    <source>
        <dbReference type="EMBL" id="SEW08000.1"/>
    </source>
</evidence>
<dbReference type="Gene3D" id="3.40.140.10">
    <property type="entry name" value="Cytidine Deaminase, domain 2"/>
    <property type="match status" value="1"/>
</dbReference>
<protein>
    <submittedName>
        <fullName evidence="6">tRNA(Arg) A34 adenosine deaminase TadA</fullName>
    </submittedName>
</protein>
<evidence type="ECO:0000313" key="7">
    <source>
        <dbReference type="Proteomes" id="UP000199373"/>
    </source>
</evidence>
<dbReference type="PANTHER" id="PTHR11079">
    <property type="entry name" value="CYTOSINE DEAMINASE FAMILY MEMBER"/>
    <property type="match status" value="1"/>
</dbReference>